<accession>A0A6N4TF99</accession>
<dbReference type="KEGG" id="aarg:Aargi30884_02140"/>
<dbReference type="RefSeq" id="WP_115714530.1">
    <property type="nucleotide sequence ID" value="NZ_AP019695.1"/>
</dbReference>
<organism evidence="1 2">
    <name type="scientific">Amedibacterium intestinale</name>
    <dbReference type="NCBI Taxonomy" id="2583452"/>
    <lineage>
        <taxon>Bacteria</taxon>
        <taxon>Bacillati</taxon>
        <taxon>Bacillota</taxon>
        <taxon>Erysipelotrichia</taxon>
        <taxon>Erysipelotrichales</taxon>
        <taxon>Erysipelotrichaceae</taxon>
        <taxon>Amedibacterium</taxon>
    </lineage>
</organism>
<evidence type="ECO:0000313" key="1">
    <source>
        <dbReference type="EMBL" id="BBK21311.1"/>
    </source>
</evidence>
<dbReference type="Proteomes" id="UP000464754">
    <property type="component" value="Chromosome"/>
</dbReference>
<keyword evidence="2" id="KW-1185">Reference proteome</keyword>
<reference evidence="2" key="1">
    <citation type="submission" date="2019-05" db="EMBL/GenBank/DDBJ databases">
        <title>Complete genome sequencing of Absiella argi strain JCM 30884.</title>
        <authorList>
            <person name="Sakamoto M."/>
            <person name="Murakami T."/>
            <person name="Mori H."/>
        </authorList>
    </citation>
    <scope>NUCLEOTIDE SEQUENCE [LARGE SCALE GENOMIC DNA]</scope>
    <source>
        <strain evidence="2">JCM 30884</strain>
    </source>
</reference>
<gene>
    <name evidence="1" type="ORF">Aargi30884_02140</name>
</gene>
<evidence type="ECO:0000313" key="2">
    <source>
        <dbReference type="Proteomes" id="UP000464754"/>
    </source>
</evidence>
<name>A0A6N4TF99_9FIRM</name>
<sequence>MNLIVCIDERNGMLFHQKRVSQDILQRKDVYAYIKEQPLYIKKKSEALYEHKNIVVIDDFYKIAHMEGYCIAEEELEETLLQKMNHIIVYCWNRHYPADTYFKIPQNFQCEQVKEFRGYSHEKITRKVYRRNHDA</sequence>
<protein>
    <submittedName>
        <fullName evidence="1">Uncharacterized protein</fullName>
    </submittedName>
</protein>
<dbReference type="AlphaFoldDB" id="A0A6N4TF99"/>
<dbReference type="EMBL" id="AP019695">
    <property type="protein sequence ID" value="BBK21311.1"/>
    <property type="molecule type" value="Genomic_DNA"/>
</dbReference>
<proteinExistence type="predicted"/>